<gene>
    <name evidence="4" type="ORF">VNI00_005726</name>
</gene>
<sequence length="528" mass="58117">MSFMSYDSPPPSSPASSPSPYVDSSPPSSPGSSFIGTSFNESPGPQDPYAASAKAIRQPRLYEKKRPRSISPTPEAPARNAKAPRALSPAPAWEDSTIDHRSEEDIWNDAITRVFDLCHGKVDLEAQGLNKIPPNIIDLADFWVTEGYNAARSTSQPQYTEGASTRRAFSRSKSLAEYSGFPRDRIQLLLALNHIAVIPQELFHLKNLTVLSLRGNKLTYLPPEITQLTSLTNLNVASNKITFLPSEIMALKLDQLQIHPNPFLPLPSSTRLSRTLSRSRSRAKSSEPPPPKPCSPTIHVFERVVPLFELCLRALIAESPTHPQHSVLQDVYELPLSEHPAPIFIPKGKRRFTQQLPPLIHDILDAVLPGSVYEDADDSPNSPQASRLSMSLSQTTFSDFETWLKLRKDALASPSTEYHLVTGKGVCPSPRHEGESPAVFVVHAEERFTWEHTVAGVPNLGDVPIRWRGCQKGCLDYLDGKQKGAPEIQLTQDFSAAPKPDDDAGAVDLVQPVEFTAGSFTLDDFNDG</sequence>
<dbReference type="GO" id="GO:0005737">
    <property type="term" value="C:cytoplasm"/>
    <property type="evidence" value="ECO:0007669"/>
    <property type="project" value="TreeGrafter"/>
</dbReference>
<feature type="region of interest" description="Disordered" evidence="3">
    <location>
        <begin position="267"/>
        <end position="295"/>
    </location>
</feature>
<feature type="region of interest" description="Disordered" evidence="3">
    <location>
        <begin position="1"/>
        <end position="97"/>
    </location>
</feature>
<dbReference type="InterPro" id="IPR050216">
    <property type="entry name" value="LRR_domain-containing"/>
</dbReference>
<proteinExistence type="predicted"/>
<accession>A0AAW0DEF6</accession>
<dbReference type="SMART" id="SM00369">
    <property type="entry name" value="LRR_TYP"/>
    <property type="match status" value="2"/>
</dbReference>
<dbReference type="PANTHER" id="PTHR48051">
    <property type="match status" value="1"/>
</dbReference>
<evidence type="ECO:0000256" key="1">
    <source>
        <dbReference type="ARBA" id="ARBA00022614"/>
    </source>
</evidence>
<protein>
    <recommendedName>
        <fullName evidence="6">Leucine-rich repeat-containing protein</fullName>
    </recommendedName>
</protein>
<dbReference type="PANTHER" id="PTHR48051:SF1">
    <property type="entry name" value="RAS SUPPRESSOR PROTEIN 1"/>
    <property type="match status" value="1"/>
</dbReference>
<dbReference type="PROSITE" id="PS51450">
    <property type="entry name" value="LRR"/>
    <property type="match status" value="1"/>
</dbReference>
<evidence type="ECO:0000256" key="2">
    <source>
        <dbReference type="ARBA" id="ARBA00022737"/>
    </source>
</evidence>
<reference evidence="4 5" key="1">
    <citation type="submission" date="2024-01" db="EMBL/GenBank/DDBJ databases">
        <title>A draft genome for a cacao thread blight-causing isolate of Paramarasmius palmivorus.</title>
        <authorList>
            <person name="Baruah I.K."/>
            <person name="Bukari Y."/>
            <person name="Amoako-Attah I."/>
            <person name="Meinhardt L.W."/>
            <person name="Bailey B.A."/>
            <person name="Cohen S.P."/>
        </authorList>
    </citation>
    <scope>NUCLEOTIDE SEQUENCE [LARGE SCALE GENOMIC DNA]</scope>
    <source>
        <strain evidence="4 5">GH-12</strain>
    </source>
</reference>
<dbReference type="SUPFAM" id="SSF52058">
    <property type="entry name" value="L domain-like"/>
    <property type="match status" value="1"/>
</dbReference>
<feature type="compositionally biased region" description="Low complexity" evidence="3">
    <location>
        <begin position="14"/>
        <end position="33"/>
    </location>
</feature>
<dbReference type="InterPro" id="IPR001611">
    <property type="entry name" value="Leu-rich_rpt"/>
</dbReference>
<comment type="caution">
    <text evidence="4">The sequence shown here is derived from an EMBL/GenBank/DDBJ whole genome shotgun (WGS) entry which is preliminary data.</text>
</comment>
<dbReference type="Pfam" id="PF13855">
    <property type="entry name" value="LRR_8"/>
    <property type="match status" value="1"/>
</dbReference>
<feature type="compositionally biased region" description="Polar residues" evidence="3">
    <location>
        <begin position="34"/>
        <end position="43"/>
    </location>
</feature>
<evidence type="ECO:0000313" key="4">
    <source>
        <dbReference type="EMBL" id="KAK7049695.1"/>
    </source>
</evidence>
<evidence type="ECO:0000313" key="5">
    <source>
        <dbReference type="Proteomes" id="UP001383192"/>
    </source>
</evidence>
<dbReference type="InterPro" id="IPR032675">
    <property type="entry name" value="LRR_dom_sf"/>
</dbReference>
<feature type="compositionally biased region" description="Low complexity" evidence="3">
    <location>
        <begin position="267"/>
        <end position="276"/>
    </location>
</feature>
<dbReference type="AlphaFoldDB" id="A0AAW0DEF6"/>
<name>A0AAW0DEF6_9AGAR</name>
<dbReference type="Proteomes" id="UP001383192">
    <property type="component" value="Unassembled WGS sequence"/>
</dbReference>
<keyword evidence="5" id="KW-1185">Reference proteome</keyword>
<evidence type="ECO:0008006" key="6">
    <source>
        <dbReference type="Google" id="ProtNLM"/>
    </source>
</evidence>
<dbReference type="Gene3D" id="3.80.10.10">
    <property type="entry name" value="Ribonuclease Inhibitor"/>
    <property type="match status" value="1"/>
</dbReference>
<dbReference type="EMBL" id="JAYKXP010000016">
    <property type="protein sequence ID" value="KAK7049695.1"/>
    <property type="molecule type" value="Genomic_DNA"/>
</dbReference>
<keyword evidence="2" id="KW-0677">Repeat</keyword>
<keyword evidence="1" id="KW-0433">Leucine-rich repeat</keyword>
<organism evidence="4 5">
    <name type="scientific">Paramarasmius palmivorus</name>
    <dbReference type="NCBI Taxonomy" id="297713"/>
    <lineage>
        <taxon>Eukaryota</taxon>
        <taxon>Fungi</taxon>
        <taxon>Dikarya</taxon>
        <taxon>Basidiomycota</taxon>
        <taxon>Agaricomycotina</taxon>
        <taxon>Agaricomycetes</taxon>
        <taxon>Agaricomycetidae</taxon>
        <taxon>Agaricales</taxon>
        <taxon>Marasmiineae</taxon>
        <taxon>Marasmiaceae</taxon>
        <taxon>Paramarasmius</taxon>
    </lineage>
</organism>
<evidence type="ECO:0000256" key="3">
    <source>
        <dbReference type="SAM" id="MobiDB-lite"/>
    </source>
</evidence>
<dbReference type="InterPro" id="IPR003591">
    <property type="entry name" value="Leu-rich_rpt_typical-subtyp"/>
</dbReference>